<proteinExistence type="predicted"/>
<evidence type="ECO:0000313" key="1">
    <source>
        <dbReference type="EMBL" id="KAL3604334.1"/>
    </source>
</evidence>
<keyword evidence="2" id="KW-1185">Reference proteome</keyword>
<dbReference type="EMBL" id="RCHU02000002">
    <property type="protein sequence ID" value="KAL3604334.1"/>
    <property type="molecule type" value="Genomic_DNA"/>
</dbReference>
<protein>
    <submittedName>
        <fullName evidence="1">Uncharacterized protein</fullName>
    </submittedName>
</protein>
<evidence type="ECO:0000313" key="2">
    <source>
        <dbReference type="Proteomes" id="UP000309997"/>
    </source>
</evidence>
<accession>A0ACC4CUN3</accession>
<gene>
    <name evidence="1" type="ORF">D5086_005193</name>
</gene>
<sequence length="88" mass="9505">MPNIKQTENKQVEFSQKPNTCLAPSSLEISCDHTKQNNSVMASTGDAGKSVEEAGRASAVGVLEWFCRTEVLCGNGLLDLDFLQKCAI</sequence>
<name>A0ACC4CUN3_POPAL</name>
<reference evidence="1 2" key="1">
    <citation type="journal article" date="2024" name="Plant Biotechnol. J.">
        <title>Genome and CRISPR/Cas9 system of a widespread forest tree (Populus alba) in the world.</title>
        <authorList>
            <person name="Liu Y.J."/>
            <person name="Jiang P.F."/>
            <person name="Han X.M."/>
            <person name="Li X.Y."/>
            <person name="Wang H.M."/>
            <person name="Wang Y.J."/>
            <person name="Wang X.X."/>
            <person name="Zeng Q.Y."/>
        </authorList>
    </citation>
    <scope>NUCLEOTIDE SEQUENCE [LARGE SCALE GENOMIC DNA]</scope>
    <source>
        <strain evidence="2">cv. PAL-ZL1</strain>
    </source>
</reference>
<dbReference type="Proteomes" id="UP000309997">
    <property type="component" value="Unassembled WGS sequence"/>
</dbReference>
<comment type="caution">
    <text evidence="1">The sequence shown here is derived from an EMBL/GenBank/DDBJ whole genome shotgun (WGS) entry which is preliminary data.</text>
</comment>
<organism evidence="1 2">
    <name type="scientific">Populus alba</name>
    <name type="common">White poplar</name>
    <dbReference type="NCBI Taxonomy" id="43335"/>
    <lineage>
        <taxon>Eukaryota</taxon>
        <taxon>Viridiplantae</taxon>
        <taxon>Streptophyta</taxon>
        <taxon>Embryophyta</taxon>
        <taxon>Tracheophyta</taxon>
        <taxon>Spermatophyta</taxon>
        <taxon>Magnoliopsida</taxon>
        <taxon>eudicotyledons</taxon>
        <taxon>Gunneridae</taxon>
        <taxon>Pentapetalae</taxon>
        <taxon>rosids</taxon>
        <taxon>fabids</taxon>
        <taxon>Malpighiales</taxon>
        <taxon>Salicaceae</taxon>
        <taxon>Saliceae</taxon>
        <taxon>Populus</taxon>
    </lineage>
</organism>